<evidence type="ECO:0000256" key="7">
    <source>
        <dbReference type="PROSITE-ProRule" id="PRU01373"/>
    </source>
</evidence>
<gene>
    <name evidence="10" type="ORF">EAH89_27120</name>
</gene>
<dbReference type="Pfam" id="PF03734">
    <property type="entry name" value="YkuD"/>
    <property type="match status" value="1"/>
</dbReference>
<dbReference type="GO" id="GO:0016740">
    <property type="term" value="F:transferase activity"/>
    <property type="evidence" value="ECO:0007669"/>
    <property type="project" value="UniProtKB-KW"/>
</dbReference>
<protein>
    <recommendedName>
        <fullName evidence="9">L,D-TPase catalytic domain-containing protein</fullName>
    </recommendedName>
</protein>
<evidence type="ECO:0000313" key="10">
    <source>
        <dbReference type="EMBL" id="TPG44748.1"/>
    </source>
</evidence>
<keyword evidence="4 7" id="KW-0133">Cell shape</keyword>
<evidence type="ECO:0000256" key="5">
    <source>
        <dbReference type="ARBA" id="ARBA00022984"/>
    </source>
</evidence>
<dbReference type="GO" id="GO:0004180">
    <property type="term" value="F:carboxypeptidase activity"/>
    <property type="evidence" value="ECO:0007669"/>
    <property type="project" value="UniProtKB-ARBA"/>
</dbReference>
<dbReference type="Gene3D" id="2.40.440.10">
    <property type="entry name" value="L,D-transpeptidase catalytic domain-like"/>
    <property type="match status" value="1"/>
</dbReference>
<dbReference type="OrthoDB" id="9778545at2"/>
<dbReference type="SUPFAM" id="SSF141523">
    <property type="entry name" value="L,D-transpeptidase catalytic domain-like"/>
    <property type="match status" value="1"/>
</dbReference>
<dbReference type="GO" id="GO:0009252">
    <property type="term" value="P:peptidoglycan biosynthetic process"/>
    <property type="evidence" value="ECO:0007669"/>
    <property type="project" value="UniProtKB-UniPathway"/>
</dbReference>
<feature type="active site" description="Proton donor/acceptor" evidence="7">
    <location>
        <position position="225"/>
    </location>
</feature>
<comment type="caution">
    <text evidence="10">The sequence shown here is derived from an EMBL/GenBank/DDBJ whole genome shotgun (WGS) entry which is preliminary data.</text>
</comment>
<accession>A0A502F3P6</accession>
<sequence length="346" mass="36039">MTKVTEGPAEPVLANRPARSGGMDHSPKAAPSCYAPGAATPPMMEQTRRPLARRLLLGALAAALGPASPRRVAAQGLPLAVPDPRALLRQALDAVPPASPRLRTAVGRTLGRLDDLGLDLSAGRVILVNIAAAELTAHDGGREVLRSRVVVGAARTRTPQLSTFVTTVRCNPPWYVPASIEPEIRAAGAAGFRVVNGRLVQPPGPGNPLGLLRIGLLDSDGIFLHGTSSPGLFANRDRALSHGCVRVERIRDLAAWMLDSAPAALGATLATGRTLDLVPPQEVTVVLAYLTAWPEGGRVAALADPYGLDAAGSRRAAFRRVARPAPQLPAEAEAAAPVPPPEDDPL</sequence>
<feature type="region of interest" description="Disordered" evidence="8">
    <location>
        <begin position="322"/>
        <end position="346"/>
    </location>
</feature>
<keyword evidence="11" id="KW-1185">Reference proteome</keyword>
<comment type="pathway">
    <text evidence="1 7">Cell wall biogenesis; peptidoglycan biosynthesis.</text>
</comment>
<evidence type="ECO:0000256" key="3">
    <source>
        <dbReference type="ARBA" id="ARBA00022679"/>
    </source>
</evidence>
<evidence type="ECO:0000256" key="2">
    <source>
        <dbReference type="ARBA" id="ARBA00005992"/>
    </source>
</evidence>
<feature type="active site" description="Nucleophile" evidence="7">
    <location>
        <position position="244"/>
    </location>
</feature>
<reference evidence="10 11" key="1">
    <citation type="journal article" date="2019" name="Environ. Microbiol.">
        <title>Species interactions and distinct microbial communities in high Arctic permafrost affected cryosols are associated with the CH4 and CO2 gas fluxes.</title>
        <authorList>
            <person name="Altshuler I."/>
            <person name="Hamel J."/>
            <person name="Turney S."/>
            <person name="Magnuson E."/>
            <person name="Levesque R."/>
            <person name="Greer C."/>
            <person name="Whyte L.G."/>
        </authorList>
    </citation>
    <scope>NUCLEOTIDE SEQUENCE [LARGE SCALE GENOMIC DNA]</scope>
    <source>
        <strain evidence="10 11">S9.3B</strain>
    </source>
</reference>
<keyword evidence="5 7" id="KW-0573">Peptidoglycan synthesis</keyword>
<evidence type="ECO:0000256" key="6">
    <source>
        <dbReference type="ARBA" id="ARBA00023316"/>
    </source>
</evidence>
<keyword evidence="3" id="KW-0808">Transferase</keyword>
<dbReference type="AlphaFoldDB" id="A0A502F3P6"/>
<organism evidence="10 11">
    <name type="scientific">Muricoccus nepalensis</name>
    <dbReference type="NCBI Taxonomy" id="1854500"/>
    <lineage>
        <taxon>Bacteria</taxon>
        <taxon>Pseudomonadati</taxon>
        <taxon>Pseudomonadota</taxon>
        <taxon>Alphaproteobacteria</taxon>
        <taxon>Acetobacterales</taxon>
        <taxon>Roseomonadaceae</taxon>
        <taxon>Muricoccus</taxon>
    </lineage>
</organism>
<dbReference type="InterPro" id="IPR005490">
    <property type="entry name" value="LD_TPept_cat_dom"/>
</dbReference>
<name>A0A502F3P6_9PROT</name>
<proteinExistence type="inferred from homology"/>
<feature type="domain" description="L,D-TPase catalytic" evidence="9">
    <location>
        <begin position="124"/>
        <end position="272"/>
    </location>
</feature>
<dbReference type="InterPro" id="IPR052905">
    <property type="entry name" value="LD-transpeptidase_YkuD-like"/>
</dbReference>
<evidence type="ECO:0000259" key="9">
    <source>
        <dbReference type="PROSITE" id="PS52029"/>
    </source>
</evidence>
<feature type="region of interest" description="Disordered" evidence="8">
    <location>
        <begin position="1"/>
        <end position="43"/>
    </location>
</feature>
<feature type="compositionally biased region" description="Low complexity" evidence="8">
    <location>
        <begin position="323"/>
        <end position="336"/>
    </location>
</feature>
<dbReference type="PANTHER" id="PTHR41533">
    <property type="entry name" value="L,D-TRANSPEPTIDASE HI_1667-RELATED"/>
    <property type="match status" value="1"/>
</dbReference>
<dbReference type="GO" id="GO:0071555">
    <property type="term" value="P:cell wall organization"/>
    <property type="evidence" value="ECO:0007669"/>
    <property type="project" value="UniProtKB-UniRule"/>
</dbReference>
<evidence type="ECO:0000313" key="11">
    <source>
        <dbReference type="Proteomes" id="UP000317078"/>
    </source>
</evidence>
<dbReference type="PROSITE" id="PS52029">
    <property type="entry name" value="LD_TPASE"/>
    <property type="match status" value="1"/>
</dbReference>
<evidence type="ECO:0000256" key="8">
    <source>
        <dbReference type="SAM" id="MobiDB-lite"/>
    </source>
</evidence>
<keyword evidence="6 7" id="KW-0961">Cell wall biogenesis/degradation</keyword>
<dbReference type="PANTHER" id="PTHR41533:SF2">
    <property type="entry name" value="BLR7131 PROTEIN"/>
    <property type="match status" value="1"/>
</dbReference>
<dbReference type="EMBL" id="RCZP01000052">
    <property type="protein sequence ID" value="TPG44748.1"/>
    <property type="molecule type" value="Genomic_DNA"/>
</dbReference>
<dbReference type="InterPro" id="IPR038063">
    <property type="entry name" value="Transpep_catalytic_dom"/>
</dbReference>
<dbReference type="UniPathway" id="UPA00219"/>
<dbReference type="GO" id="GO:0008360">
    <property type="term" value="P:regulation of cell shape"/>
    <property type="evidence" value="ECO:0007669"/>
    <property type="project" value="UniProtKB-UniRule"/>
</dbReference>
<dbReference type="Proteomes" id="UP000317078">
    <property type="component" value="Unassembled WGS sequence"/>
</dbReference>
<comment type="similarity">
    <text evidence="2">Belongs to the YkuD family.</text>
</comment>
<evidence type="ECO:0000256" key="1">
    <source>
        <dbReference type="ARBA" id="ARBA00004752"/>
    </source>
</evidence>
<dbReference type="CDD" id="cd16913">
    <property type="entry name" value="YkuD_like"/>
    <property type="match status" value="1"/>
</dbReference>
<evidence type="ECO:0000256" key="4">
    <source>
        <dbReference type="ARBA" id="ARBA00022960"/>
    </source>
</evidence>